<gene>
    <name evidence="1" type="ORF">METZ01_LOCUS177925</name>
</gene>
<dbReference type="AlphaFoldDB" id="A0A382CHF5"/>
<evidence type="ECO:0000313" key="1">
    <source>
        <dbReference type="EMBL" id="SVB25071.1"/>
    </source>
</evidence>
<protein>
    <submittedName>
        <fullName evidence="1">Uncharacterized protein</fullName>
    </submittedName>
</protein>
<sequence>MLRKTCILLSLLAALTAARLPLGFVQLGSWAGMFSDYVEQTGSVPVSLAWTFDGEHRCGGCVYVSEATAAAEEQEKPATVDTSFSKIPFALLDLQFVVVETSKVFGDLAEELCLLPLSVPETTVPPPRIS</sequence>
<dbReference type="EMBL" id="UINC01034356">
    <property type="protein sequence ID" value="SVB25071.1"/>
    <property type="molecule type" value="Genomic_DNA"/>
</dbReference>
<reference evidence="1" key="1">
    <citation type="submission" date="2018-05" db="EMBL/GenBank/DDBJ databases">
        <authorList>
            <person name="Lanie J.A."/>
            <person name="Ng W.-L."/>
            <person name="Kazmierczak K.M."/>
            <person name="Andrzejewski T.M."/>
            <person name="Davidsen T.M."/>
            <person name="Wayne K.J."/>
            <person name="Tettelin H."/>
            <person name="Glass J.I."/>
            <person name="Rusch D."/>
            <person name="Podicherti R."/>
            <person name="Tsui H.-C.T."/>
            <person name="Winkler M.E."/>
        </authorList>
    </citation>
    <scope>NUCLEOTIDE SEQUENCE</scope>
</reference>
<organism evidence="1">
    <name type="scientific">marine metagenome</name>
    <dbReference type="NCBI Taxonomy" id="408172"/>
    <lineage>
        <taxon>unclassified sequences</taxon>
        <taxon>metagenomes</taxon>
        <taxon>ecological metagenomes</taxon>
    </lineage>
</organism>
<name>A0A382CHF5_9ZZZZ</name>
<proteinExistence type="predicted"/>
<accession>A0A382CHF5</accession>